<organism evidence="8 9">
    <name type="scientific">Rufibacter tibetensis</name>
    <dbReference type="NCBI Taxonomy" id="512763"/>
    <lineage>
        <taxon>Bacteria</taxon>
        <taxon>Pseudomonadati</taxon>
        <taxon>Bacteroidota</taxon>
        <taxon>Cytophagia</taxon>
        <taxon>Cytophagales</taxon>
        <taxon>Hymenobacteraceae</taxon>
        <taxon>Rufibacter</taxon>
    </lineage>
</organism>
<name>A0A0P0CNV4_9BACT</name>
<evidence type="ECO:0000256" key="1">
    <source>
        <dbReference type="ARBA" id="ARBA00004781"/>
    </source>
</evidence>
<dbReference type="InterPro" id="IPR005913">
    <property type="entry name" value="dTDP_dehydrorham_reduct"/>
</dbReference>
<dbReference type="InterPro" id="IPR017853">
    <property type="entry name" value="GH"/>
</dbReference>
<dbReference type="PANTHER" id="PTHR10491">
    <property type="entry name" value="DTDP-4-DEHYDRORHAMNOSE REDUCTASE"/>
    <property type="match status" value="1"/>
</dbReference>
<dbReference type="STRING" id="512763.DC20_01495"/>
<feature type="domain" description="RmlD-like substrate binding" evidence="7">
    <location>
        <begin position="498"/>
        <end position="755"/>
    </location>
</feature>
<evidence type="ECO:0000256" key="4">
    <source>
        <dbReference type="ARBA" id="ARBA00017099"/>
    </source>
</evidence>
<dbReference type="InterPro" id="IPR029903">
    <property type="entry name" value="RmlD-like-bd"/>
</dbReference>
<dbReference type="RefSeq" id="WP_062542208.1">
    <property type="nucleotide sequence ID" value="NZ_CP012643.1"/>
</dbReference>
<dbReference type="UniPathway" id="UPA00124"/>
<dbReference type="PATRIC" id="fig|512763.3.peg.338"/>
<comment type="function">
    <text evidence="6">Catalyzes the reduction of dTDP-6-deoxy-L-lyxo-4-hexulose to yield dTDP-L-rhamnose.</text>
</comment>
<comment type="similarity">
    <text evidence="2 6">Belongs to the dTDP-4-dehydrorhamnose reductase family.</text>
</comment>
<keyword evidence="6" id="KW-0560">Oxidoreductase</keyword>
<accession>A0A0P0CNV4</accession>
<dbReference type="InterPro" id="IPR036291">
    <property type="entry name" value="NAD(P)-bd_dom_sf"/>
</dbReference>
<dbReference type="Proteomes" id="UP000061382">
    <property type="component" value="Chromosome"/>
</dbReference>
<gene>
    <name evidence="8" type="ORF">DC20_01495</name>
</gene>
<comment type="catalytic activity">
    <reaction evidence="5">
        <text>dTDP-beta-L-rhamnose + NADP(+) = dTDP-4-dehydro-beta-L-rhamnose + NADPH + H(+)</text>
        <dbReference type="Rhea" id="RHEA:21796"/>
        <dbReference type="ChEBI" id="CHEBI:15378"/>
        <dbReference type="ChEBI" id="CHEBI:57510"/>
        <dbReference type="ChEBI" id="CHEBI:57783"/>
        <dbReference type="ChEBI" id="CHEBI:58349"/>
        <dbReference type="ChEBI" id="CHEBI:62830"/>
        <dbReference type="EC" id="1.1.1.133"/>
    </reaction>
</comment>
<dbReference type="AlphaFoldDB" id="A0A0P0CNV4"/>
<dbReference type="SUPFAM" id="SSF51445">
    <property type="entry name" value="(Trans)glycosidases"/>
    <property type="match status" value="1"/>
</dbReference>
<dbReference type="EC" id="1.1.1.133" evidence="3 6"/>
<dbReference type="Gene3D" id="3.40.50.720">
    <property type="entry name" value="NAD(P)-binding Rossmann-like Domain"/>
    <property type="match status" value="1"/>
</dbReference>
<dbReference type="Gene3D" id="3.90.25.10">
    <property type="entry name" value="UDP-galactose 4-epimerase, domain 1"/>
    <property type="match status" value="1"/>
</dbReference>
<dbReference type="EMBL" id="CP012643">
    <property type="protein sequence ID" value="ALI97893.1"/>
    <property type="molecule type" value="Genomic_DNA"/>
</dbReference>
<dbReference type="Pfam" id="PF04321">
    <property type="entry name" value="RmlD_sub_bind"/>
    <property type="match status" value="1"/>
</dbReference>
<dbReference type="KEGG" id="rti:DC20_01495"/>
<dbReference type="GO" id="GO:0019305">
    <property type="term" value="P:dTDP-rhamnose biosynthetic process"/>
    <property type="evidence" value="ECO:0007669"/>
    <property type="project" value="UniProtKB-UniPathway"/>
</dbReference>
<dbReference type="InterPro" id="IPR001360">
    <property type="entry name" value="Glyco_hydro_1"/>
</dbReference>
<evidence type="ECO:0000313" key="8">
    <source>
        <dbReference type="EMBL" id="ALI97893.1"/>
    </source>
</evidence>
<dbReference type="PANTHER" id="PTHR10491:SF4">
    <property type="entry name" value="METHIONINE ADENOSYLTRANSFERASE 2 SUBUNIT BETA"/>
    <property type="match status" value="1"/>
</dbReference>
<dbReference type="GO" id="GO:0004553">
    <property type="term" value="F:hydrolase activity, hydrolyzing O-glycosyl compounds"/>
    <property type="evidence" value="ECO:0007669"/>
    <property type="project" value="InterPro"/>
</dbReference>
<evidence type="ECO:0000256" key="5">
    <source>
        <dbReference type="ARBA" id="ARBA00048200"/>
    </source>
</evidence>
<evidence type="ECO:0000256" key="3">
    <source>
        <dbReference type="ARBA" id="ARBA00012929"/>
    </source>
</evidence>
<evidence type="ECO:0000256" key="6">
    <source>
        <dbReference type="RuleBase" id="RU364082"/>
    </source>
</evidence>
<evidence type="ECO:0000259" key="7">
    <source>
        <dbReference type="Pfam" id="PF04321"/>
    </source>
</evidence>
<reference evidence="8 9" key="1">
    <citation type="submission" date="2015-08" db="EMBL/GenBank/DDBJ databases">
        <title>Complete genome sequence of Rufibacter tibetensis strain 1351t, a radiation-resistant bacterium from tibet plateau.</title>
        <authorList>
            <person name="Dai J."/>
        </authorList>
    </citation>
    <scope>NUCLEOTIDE SEQUENCE [LARGE SCALE GENOMIC DNA]</scope>
    <source>
        <strain evidence="8 9">1351</strain>
    </source>
</reference>
<protein>
    <recommendedName>
        <fullName evidence="4 6">dTDP-4-dehydrorhamnose reductase</fullName>
        <ecNumber evidence="3 6">1.1.1.133</ecNumber>
    </recommendedName>
</protein>
<dbReference type="GO" id="GO:0008831">
    <property type="term" value="F:dTDP-4-dehydrorhamnose reductase activity"/>
    <property type="evidence" value="ECO:0007669"/>
    <property type="project" value="UniProtKB-EC"/>
</dbReference>
<dbReference type="GO" id="GO:0005975">
    <property type="term" value="P:carbohydrate metabolic process"/>
    <property type="evidence" value="ECO:0007669"/>
    <property type="project" value="InterPro"/>
</dbReference>
<comment type="pathway">
    <text evidence="1 6">Carbohydrate biosynthesis; dTDP-L-rhamnose biosynthesis.</text>
</comment>
<dbReference type="Gene3D" id="3.20.20.80">
    <property type="entry name" value="Glycosidases"/>
    <property type="match status" value="1"/>
</dbReference>
<evidence type="ECO:0000313" key="9">
    <source>
        <dbReference type="Proteomes" id="UP000061382"/>
    </source>
</evidence>
<dbReference type="SUPFAM" id="SSF51735">
    <property type="entry name" value="NAD(P)-binding Rossmann-fold domains"/>
    <property type="match status" value="1"/>
</dbReference>
<keyword evidence="9" id="KW-1185">Reference proteome</keyword>
<dbReference type="Pfam" id="PF00232">
    <property type="entry name" value="Glyco_hydro_1"/>
    <property type="match status" value="1"/>
</dbReference>
<keyword evidence="6" id="KW-0521">NADP</keyword>
<evidence type="ECO:0000256" key="2">
    <source>
        <dbReference type="ARBA" id="ARBA00010944"/>
    </source>
</evidence>
<proteinExistence type="inferred from homology"/>
<dbReference type="CDD" id="cd05254">
    <property type="entry name" value="dTDP_HR_like_SDR_e"/>
    <property type="match status" value="1"/>
</dbReference>
<sequence>MEKSENLNPCFPEVWAGLECTVNRVGDDYMDQMQLNGHAFREEDIALFGSIGVHKIRYPLLWELTAPNGPATADWTWGDRRMQLLQEHNITPILGLVHHGSGPIHTNLADPSFPEGVAEYARAVAERYPWVEYYTPVNEPLTTARFSGLYGHWYPHGRDGKTFGLTLLHQCKATVLAMRAIREVNPNAKLVQTEDLGKTYSSPLLAYQAKLDNDRRWASLDLLTGTLTPEHSMWQYFVNNGIPEEDLQWFRDNPCPPDIIGINHYPPSERYIDENLAGFPEWTHGGNGIHQYADVEALRVKTEDPAGFYAGHKVLLRETWERYGLPISVTEVHICGAREEQVQWFKHVWDSCTNLKKEGVNIVGVAAWSLLGTFDWVNLVTRAEGYYEPGVFDVRSAVPRPTALAKMLTRLAKGEEYEHPLFHLPGWWQRPDRFFYPFNEEAKHAELFLNREESRFGRGTKSVWRNNWNPIYETETIPEGEGLTEKEVRHLEDTTRPILITGATGTLGSAFARLCGDRHIPYRLVSRKQMNIADPFSIERAMNYYNPWAVINAAGYVKIDEAEEDCEACHLVNTHGAMLLAATCQKRGVQYLTFSSDLVFDGLKQEPYLESDAVNPLNVYGRSKAQAEKYVQDMHPGALIVRTSSFFGPWDDANFLTSMINQLAKGNTFLAPEDIIISPTYVPDLVNACLDMLVDEEHGIWHLTNEGEISWADLARKAAEIAGLDPRLIQGFLANEWQGQQAPRPRYSALSSERGQVLPALEDALMRYANRMKWANRIAVNA</sequence>